<gene>
    <name evidence="3" type="ORF">AAH991_05915</name>
</gene>
<organism evidence="3 4">
    <name type="scientific">Microbispora maris</name>
    <dbReference type="NCBI Taxonomy" id="3144104"/>
    <lineage>
        <taxon>Bacteria</taxon>
        <taxon>Bacillati</taxon>
        <taxon>Actinomycetota</taxon>
        <taxon>Actinomycetes</taxon>
        <taxon>Streptosporangiales</taxon>
        <taxon>Streptosporangiaceae</taxon>
        <taxon>Microbispora</taxon>
    </lineage>
</organism>
<dbReference type="Proteomes" id="UP001447516">
    <property type="component" value="Unassembled WGS sequence"/>
</dbReference>
<comment type="caution">
    <text evidence="3">The sequence shown here is derived from an EMBL/GenBank/DDBJ whole genome shotgun (WGS) entry which is preliminary data.</text>
</comment>
<name>A0ABV0ALK7_9ACTN</name>
<feature type="compositionally biased region" description="Basic and acidic residues" evidence="1">
    <location>
        <begin position="1"/>
        <end position="15"/>
    </location>
</feature>
<feature type="compositionally biased region" description="Polar residues" evidence="1">
    <location>
        <begin position="17"/>
        <end position="34"/>
    </location>
</feature>
<dbReference type="Pfam" id="PF13588">
    <property type="entry name" value="HSDR_N_2"/>
    <property type="match status" value="1"/>
</dbReference>
<evidence type="ECO:0000313" key="4">
    <source>
        <dbReference type="Proteomes" id="UP001447516"/>
    </source>
</evidence>
<sequence length="277" mass="31348">MTGKRPERFEEKVHPMTEQTSEALVTPDATQASLTPEGDVRGTRKAPATPRTMPKWESEARIRIRTAIRRYGKPLSDLIARDANEGDTRLLVTDFLCEGLGYDKYEDLTTEYQVKGEFADYGIRVDKQLAAFIEVKRCTQKLGVKHLRQVQMYAVNEGVEWMVLTNGQMWQVYHLTGGLPVVVDLALEVDLLDEGGLSGKADALFYLSKEAFKRRLIDDLWKARAATAPKSLIRVLLTPVILDAVRKELRRQTGHNADEKEIERILQADVLRPDLLA</sequence>
<reference evidence="3 4" key="1">
    <citation type="submission" date="2024-05" db="EMBL/GenBank/DDBJ databases">
        <title>Microbispora sp.ZYX-F-249.</title>
        <authorList>
            <person name="Xie H."/>
        </authorList>
    </citation>
    <scope>NUCLEOTIDE SEQUENCE [LARGE SCALE GENOMIC DNA]</scope>
    <source>
        <strain evidence="3 4">ZYX-F-249</strain>
    </source>
</reference>
<dbReference type="RefSeq" id="WP_346224710.1">
    <property type="nucleotide sequence ID" value="NZ_JBDJAW010000003.1"/>
</dbReference>
<dbReference type="InterPro" id="IPR029464">
    <property type="entry name" value="HSDR_N"/>
</dbReference>
<evidence type="ECO:0000259" key="2">
    <source>
        <dbReference type="Pfam" id="PF13588"/>
    </source>
</evidence>
<protein>
    <submittedName>
        <fullName evidence="3">Type I restriction enzyme HsdR N-terminal domain-containing protein</fullName>
    </submittedName>
</protein>
<feature type="region of interest" description="Disordered" evidence="1">
    <location>
        <begin position="1"/>
        <end position="56"/>
    </location>
</feature>
<accession>A0ABV0ALK7</accession>
<evidence type="ECO:0000256" key="1">
    <source>
        <dbReference type="SAM" id="MobiDB-lite"/>
    </source>
</evidence>
<keyword evidence="4" id="KW-1185">Reference proteome</keyword>
<proteinExistence type="predicted"/>
<evidence type="ECO:0000313" key="3">
    <source>
        <dbReference type="EMBL" id="MEN3534630.1"/>
    </source>
</evidence>
<dbReference type="EMBL" id="JBDJAW010000003">
    <property type="protein sequence ID" value="MEN3534630.1"/>
    <property type="molecule type" value="Genomic_DNA"/>
</dbReference>
<feature type="domain" description="Type I restriction enzyme R protein N-terminal" evidence="2">
    <location>
        <begin position="87"/>
        <end position="175"/>
    </location>
</feature>